<dbReference type="Gene3D" id="3.90.420.10">
    <property type="entry name" value="Oxidoreductase, molybdopterin-binding domain"/>
    <property type="match status" value="1"/>
</dbReference>
<dbReference type="InterPro" id="IPR014756">
    <property type="entry name" value="Ig_E-set"/>
</dbReference>
<name>A0A5Q2MMX1_9ACTN</name>
<keyword evidence="1" id="KW-0472">Membrane</keyword>
<dbReference type="Proteomes" id="UP000392064">
    <property type="component" value="Chromosome"/>
</dbReference>
<dbReference type="GO" id="GO:0008482">
    <property type="term" value="F:sulfite oxidase activity"/>
    <property type="evidence" value="ECO:0007669"/>
    <property type="project" value="TreeGrafter"/>
</dbReference>
<dbReference type="AlphaFoldDB" id="A0A5Q2MMX1"/>
<feature type="transmembrane region" description="Helical" evidence="1">
    <location>
        <begin position="100"/>
        <end position="118"/>
    </location>
</feature>
<evidence type="ECO:0000256" key="1">
    <source>
        <dbReference type="SAM" id="Phobius"/>
    </source>
</evidence>
<sequence length="512" mass="53477">MWSGDDGPVRSRTTSAAGALAALAGLAVGEGLAAVLDLRESPVLSVGQSVIDVTPGPVAHAIIDAVGTRDKPLAVASVVLGIVLLGALVGRWWTSRRAAACLLVAGLVAAGVASVLTRPAASPAAVFACVAGGVTVMAVLELLLPQRGRAEPPGDGDPSRRTFLVRVGLVAIATVVVGGAGQVLGARHRRRREIEEVRAGLALPTRPASAPAGTDLGVRGQGPWLTANRDFYRIDTALSPPLIDPADWSLRIHGMVDREMTLTYQDLLDRGLTDAWITIACVSNEVGGDLIGNTSWGGVPIKGLLEEAGVQDGADALLSTSEDGWTCGTPLEALTDGRAALLALTMNGEPLPVPHGFPVRQVVPGVYGYVSATKWVTDWEVTRFADFQAFWTRRGWGERGPVKIQSRIDVPGSGDTIDAGPLTVAGVAWAQHVGIAAVEVRVDGGPWRRATLAAAPNDDTWVQWMLDWDADEGRHSLEVRATGKDGVPQTARRAGVLPDGATGYDQVDVVVG</sequence>
<dbReference type="SUPFAM" id="SSF81296">
    <property type="entry name" value="E set domains"/>
    <property type="match status" value="1"/>
</dbReference>
<feature type="transmembrane region" description="Helical" evidence="1">
    <location>
        <begin position="73"/>
        <end position="93"/>
    </location>
</feature>
<feature type="transmembrane region" description="Helical" evidence="1">
    <location>
        <begin position="163"/>
        <end position="184"/>
    </location>
</feature>
<keyword evidence="4" id="KW-1185">Reference proteome</keyword>
<proteinExistence type="predicted"/>
<keyword evidence="1" id="KW-1133">Transmembrane helix</keyword>
<dbReference type="Gene3D" id="2.60.40.650">
    <property type="match status" value="1"/>
</dbReference>
<dbReference type="InterPro" id="IPR036374">
    <property type="entry name" value="OxRdtase_Mopterin-bd_sf"/>
</dbReference>
<dbReference type="EMBL" id="CP045737">
    <property type="protein sequence ID" value="QGG43133.1"/>
    <property type="molecule type" value="Genomic_DNA"/>
</dbReference>
<dbReference type="GO" id="GO:0006790">
    <property type="term" value="P:sulfur compound metabolic process"/>
    <property type="evidence" value="ECO:0007669"/>
    <property type="project" value="TreeGrafter"/>
</dbReference>
<organism evidence="3 4">
    <name type="scientific">Aeromicrobium yanjiei</name>
    <dbReference type="NCBI Taxonomy" id="2662028"/>
    <lineage>
        <taxon>Bacteria</taxon>
        <taxon>Bacillati</taxon>
        <taxon>Actinomycetota</taxon>
        <taxon>Actinomycetes</taxon>
        <taxon>Propionibacteriales</taxon>
        <taxon>Nocardioidaceae</taxon>
        <taxon>Aeromicrobium</taxon>
    </lineage>
</organism>
<reference evidence="3 4" key="1">
    <citation type="submission" date="2019-11" db="EMBL/GenBank/DDBJ databases">
        <authorList>
            <person name="Li J."/>
        </authorList>
    </citation>
    <scope>NUCLEOTIDE SEQUENCE [LARGE SCALE GENOMIC DNA]</scope>
    <source>
        <strain evidence="3 4">MF47</strain>
    </source>
</reference>
<evidence type="ECO:0000259" key="2">
    <source>
        <dbReference type="Pfam" id="PF00174"/>
    </source>
</evidence>
<feature type="domain" description="Oxidoreductase molybdopterin-binding" evidence="2">
    <location>
        <begin position="240"/>
        <end position="391"/>
    </location>
</feature>
<protein>
    <submittedName>
        <fullName evidence="3">Molybdopterin-dependent oxidoreductase</fullName>
    </submittedName>
</protein>
<feature type="transmembrane region" description="Helical" evidence="1">
    <location>
        <begin position="124"/>
        <end position="143"/>
    </location>
</feature>
<keyword evidence="1" id="KW-0812">Transmembrane</keyword>
<dbReference type="GO" id="GO:0020037">
    <property type="term" value="F:heme binding"/>
    <property type="evidence" value="ECO:0007669"/>
    <property type="project" value="TreeGrafter"/>
</dbReference>
<accession>A0A5Q2MMX1</accession>
<dbReference type="SUPFAM" id="SSF56524">
    <property type="entry name" value="Oxidoreductase molybdopterin-binding domain"/>
    <property type="match status" value="1"/>
</dbReference>
<dbReference type="KEGG" id="aef:GEV26_02870"/>
<evidence type="ECO:0000313" key="4">
    <source>
        <dbReference type="Proteomes" id="UP000392064"/>
    </source>
</evidence>
<dbReference type="GO" id="GO:0043546">
    <property type="term" value="F:molybdopterin cofactor binding"/>
    <property type="evidence" value="ECO:0007669"/>
    <property type="project" value="TreeGrafter"/>
</dbReference>
<dbReference type="InterPro" id="IPR000572">
    <property type="entry name" value="OxRdtase_Mopterin-bd_dom"/>
</dbReference>
<dbReference type="Pfam" id="PF00174">
    <property type="entry name" value="Oxidored_molyb"/>
    <property type="match status" value="1"/>
</dbReference>
<gene>
    <name evidence="3" type="ORF">GEV26_02870</name>
</gene>
<dbReference type="PANTHER" id="PTHR19372:SF7">
    <property type="entry name" value="SULFITE OXIDASE, MITOCHONDRIAL"/>
    <property type="match status" value="1"/>
</dbReference>
<dbReference type="PANTHER" id="PTHR19372">
    <property type="entry name" value="SULFITE REDUCTASE"/>
    <property type="match status" value="1"/>
</dbReference>
<evidence type="ECO:0000313" key="3">
    <source>
        <dbReference type="EMBL" id="QGG43133.1"/>
    </source>
</evidence>